<dbReference type="Gene3D" id="3.40.50.620">
    <property type="entry name" value="HUPs"/>
    <property type="match status" value="1"/>
</dbReference>
<accession>A0ABR7QYC8</accession>
<name>A0ABR7QYC8_9GAMM</name>
<dbReference type="Pfam" id="PF01467">
    <property type="entry name" value="CTP_transf_like"/>
    <property type="match status" value="1"/>
</dbReference>
<dbReference type="PANTHER" id="PTHR37512:SF1">
    <property type="entry name" value="NADR_TTD14 AAA DOMAIN-CONTAINING PROTEIN"/>
    <property type="match status" value="1"/>
</dbReference>
<keyword evidence="2" id="KW-0808">Transferase</keyword>
<keyword evidence="3" id="KW-1185">Reference proteome</keyword>
<proteinExistence type="predicted"/>
<organism evidence="2 3">
    <name type="scientific">Frischella japonica</name>
    <dbReference type="NCBI Taxonomy" id="2741544"/>
    <lineage>
        <taxon>Bacteria</taxon>
        <taxon>Pseudomonadati</taxon>
        <taxon>Pseudomonadota</taxon>
        <taxon>Gammaproteobacteria</taxon>
        <taxon>Orbales</taxon>
        <taxon>Orbaceae</taxon>
        <taxon>Frischella</taxon>
    </lineage>
</organism>
<comment type="caution">
    <text evidence="2">The sequence shown here is derived from an EMBL/GenBank/DDBJ whole genome shotgun (WGS) entry which is preliminary data.</text>
</comment>
<feature type="domain" description="Cytidyltransferase-like" evidence="1">
    <location>
        <begin position="10"/>
        <end position="154"/>
    </location>
</feature>
<protein>
    <submittedName>
        <fullName evidence="2">Multifunctional transcriptional regulator/nicotinamide-nucleotide adenylyltransferase/ribosylnicotinamide kinase NadR</fullName>
        <ecNumber evidence="2">2.7.1.22</ecNumber>
        <ecNumber evidence="2">2.7.7.1</ecNumber>
    </submittedName>
</protein>
<evidence type="ECO:0000313" key="2">
    <source>
        <dbReference type="EMBL" id="MBC9131219.1"/>
    </source>
</evidence>
<dbReference type="InterPro" id="IPR016429">
    <property type="entry name" value="NAD_NadR"/>
</dbReference>
<keyword evidence="2" id="KW-0418">Kinase</keyword>
<dbReference type="Proteomes" id="UP000651208">
    <property type="component" value="Unassembled WGS sequence"/>
</dbReference>
<dbReference type="PANTHER" id="PTHR37512">
    <property type="entry name" value="TRIFUNCTIONAL NAD BIOSYNTHESIS/REGULATOR PROTEIN NADR"/>
    <property type="match status" value="1"/>
</dbReference>
<dbReference type="EMBL" id="JABURY010000016">
    <property type="protein sequence ID" value="MBC9131219.1"/>
    <property type="molecule type" value="Genomic_DNA"/>
</dbReference>
<reference evidence="2 3" key="1">
    <citation type="submission" date="2020-06" db="EMBL/GenBank/DDBJ databases">
        <title>Frischella cerana isolated from Apis cerana gut homogenate.</title>
        <authorList>
            <person name="Wolter L.A."/>
            <person name="Suenami S."/>
            <person name="Miyazaki R."/>
        </authorList>
    </citation>
    <scope>NUCLEOTIDE SEQUENCE [LARGE SCALE GENOMIC DNA]</scope>
    <source>
        <strain evidence="2 3">Ac13</strain>
    </source>
</reference>
<dbReference type="SUPFAM" id="SSF52374">
    <property type="entry name" value="Nucleotidylyl transferase"/>
    <property type="match status" value="1"/>
</dbReference>
<dbReference type="InterPro" id="IPR014729">
    <property type="entry name" value="Rossmann-like_a/b/a_fold"/>
</dbReference>
<dbReference type="PIRSF" id="PIRSF004776">
    <property type="entry name" value="NadR_NMNAT/RNK"/>
    <property type="match status" value="1"/>
</dbReference>
<keyword evidence="2" id="KW-0548">Nucleotidyltransferase</keyword>
<evidence type="ECO:0000259" key="1">
    <source>
        <dbReference type="Pfam" id="PF01467"/>
    </source>
</evidence>
<dbReference type="Gene3D" id="3.40.50.300">
    <property type="entry name" value="P-loop containing nucleotide triphosphate hydrolases"/>
    <property type="match status" value="1"/>
</dbReference>
<dbReference type="NCBIfam" id="TIGR00125">
    <property type="entry name" value="cyt_tran_rel"/>
    <property type="match status" value="1"/>
</dbReference>
<dbReference type="InterPro" id="IPR004821">
    <property type="entry name" value="Cyt_trans-like"/>
</dbReference>
<dbReference type="InterPro" id="IPR027417">
    <property type="entry name" value="P-loop_NTPase"/>
</dbReference>
<dbReference type="NCBIfam" id="NF005988">
    <property type="entry name" value="PRK08099.1"/>
    <property type="match status" value="1"/>
</dbReference>
<dbReference type="GO" id="GO:0000309">
    <property type="term" value="F:nicotinamide-nucleotide adenylyltransferase activity"/>
    <property type="evidence" value="ECO:0007669"/>
    <property type="project" value="UniProtKB-EC"/>
</dbReference>
<dbReference type="EC" id="2.7.7.1" evidence="2"/>
<gene>
    <name evidence="2" type="primary">nadR</name>
    <name evidence="2" type="ORF">FcAc13_07845</name>
</gene>
<evidence type="ECO:0000313" key="3">
    <source>
        <dbReference type="Proteomes" id="UP000651208"/>
    </source>
</evidence>
<dbReference type="RefSeq" id="WP_187755653.1">
    <property type="nucleotide sequence ID" value="NZ_JABURY010000016.1"/>
</dbReference>
<sequence>MKTKRKIGIIFGKFYPLHCGHIYLIEKAIMQVDELHVFLGCEPARDLKLFEASGMLRQPQVRDRFYWLKKNFQHHRNIHIHVLDESGIAYYPNGWQDWSDRVKAILAKHQVKPMVIFTSEQQDVANHERYFNCSVKLIDVNRDFINISATKIRQNPFQHWQYISQVARPFFVMKIALVGKLNQFDQLAMQLANIFNTRYVTNGYINYFQNDHHHKVSSTLNEADYIRIAMLQAQRIDDAATCANKLLFTAFDFETLYHHYQRSFRKDNQILKELINNYPFDLVIHSHDFNPHESQLAIFESVIERIKIKLE</sequence>
<dbReference type="GO" id="GO:0050262">
    <property type="term" value="F:ribosylnicotinamide kinase activity"/>
    <property type="evidence" value="ECO:0007669"/>
    <property type="project" value="UniProtKB-EC"/>
</dbReference>
<dbReference type="EC" id="2.7.1.22" evidence="2"/>
<dbReference type="InterPro" id="IPR052735">
    <property type="entry name" value="NAD_biosynth-regulator"/>
</dbReference>